<dbReference type="PROSITE" id="PS00041">
    <property type="entry name" value="HTH_ARAC_FAMILY_1"/>
    <property type="match status" value="1"/>
</dbReference>
<dbReference type="SMART" id="SM00342">
    <property type="entry name" value="HTH_ARAC"/>
    <property type="match status" value="1"/>
</dbReference>
<keyword evidence="9" id="KW-0418">Kinase</keyword>
<dbReference type="Gene3D" id="3.40.50.2300">
    <property type="match status" value="1"/>
</dbReference>
<feature type="modified residue" description="4-aspartylphosphate" evidence="6">
    <location>
        <position position="64"/>
    </location>
</feature>
<keyword evidence="2" id="KW-0902">Two-component regulatory system</keyword>
<evidence type="ECO:0000256" key="5">
    <source>
        <dbReference type="ARBA" id="ARBA00023163"/>
    </source>
</evidence>
<dbReference type="PROSITE" id="PS01124">
    <property type="entry name" value="HTH_ARAC_FAMILY_2"/>
    <property type="match status" value="1"/>
</dbReference>
<dbReference type="Pfam" id="PF00072">
    <property type="entry name" value="Response_reg"/>
    <property type="match status" value="1"/>
</dbReference>
<sequence length="262" mass="29163">MADDLFKPQTGNSYRILIVDDTPEQQRILLELLRSSGFNVTLAFDGHQGYQRALSSKPDLILLDVRMARMDGFATCRLLKADAATHDIPVIFLTAAGAPDERINGLKMGGVDYISKPFVPEEVIARINIHLDLALRVRAPQPSTPSTQPLRHNPNIVLVNAVKQFISENLACSPSLAEIANKVGTYEKKLSQVFREQTGLTVFAFIREERIRRARALLEDTDLEIQDIADQVGFQNAANFTTAFRQRLGITPSAYRLNLSTS</sequence>
<dbReference type="SMART" id="SM00448">
    <property type="entry name" value="REC"/>
    <property type="match status" value="1"/>
</dbReference>
<dbReference type="AlphaFoldDB" id="B9TFC4"/>
<dbReference type="InterPro" id="IPR001789">
    <property type="entry name" value="Sig_transdc_resp-reg_receiver"/>
</dbReference>
<accession>B9TFC4</accession>
<dbReference type="GO" id="GO:0000156">
    <property type="term" value="F:phosphorelay response regulator activity"/>
    <property type="evidence" value="ECO:0000318"/>
    <property type="project" value="GO_Central"/>
</dbReference>
<dbReference type="eggNOG" id="KOG1601">
    <property type="taxonomic scope" value="Eukaryota"/>
</dbReference>
<keyword evidence="9" id="KW-0808">Transferase</keyword>
<dbReference type="Proteomes" id="UP000008311">
    <property type="component" value="Unassembled WGS sequence"/>
</dbReference>
<dbReference type="PRINTS" id="PR00032">
    <property type="entry name" value="HTHARAC"/>
</dbReference>
<dbReference type="GO" id="GO:0005829">
    <property type="term" value="C:cytosol"/>
    <property type="evidence" value="ECO:0000318"/>
    <property type="project" value="GO_Central"/>
</dbReference>
<dbReference type="GO" id="GO:0000976">
    <property type="term" value="F:transcription cis-regulatory region binding"/>
    <property type="evidence" value="ECO:0000318"/>
    <property type="project" value="GO_Central"/>
</dbReference>
<name>B9TFC4_RICCO</name>
<proteinExistence type="predicted"/>
<dbReference type="Gene3D" id="1.10.10.60">
    <property type="entry name" value="Homeodomain-like"/>
    <property type="match status" value="2"/>
</dbReference>
<dbReference type="InterPro" id="IPR020449">
    <property type="entry name" value="Tscrpt_reg_AraC-type_HTH"/>
</dbReference>
<dbReference type="GO" id="GO:0003700">
    <property type="term" value="F:DNA-binding transcription factor activity"/>
    <property type="evidence" value="ECO:0007669"/>
    <property type="project" value="InterPro"/>
</dbReference>
<evidence type="ECO:0000256" key="4">
    <source>
        <dbReference type="ARBA" id="ARBA00023125"/>
    </source>
</evidence>
<dbReference type="PROSITE" id="PS50110">
    <property type="entry name" value="RESPONSE_REGULATORY"/>
    <property type="match status" value="1"/>
</dbReference>
<dbReference type="SUPFAM" id="SSF46689">
    <property type="entry name" value="Homeodomain-like"/>
    <property type="match status" value="2"/>
</dbReference>
<dbReference type="STRING" id="3988.B9TFC4"/>
<evidence type="ECO:0000256" key="1">
    <source>
        <dbReference type="ARBA" id="ARBA00022553"/>
    </source>
</evidence>
<dbReference type="PANTHER" id="PTHR48111:SF1">
    <property type="entry name" value="TWO-COMPONENT RESPONSE REGULATOR ORR33"/>
    <property type="match status" value="1"/>
</dbReference>
<dbReference type="InterPro" id="IPR009057">
    <property type="entry name" value="Homeodomain-like_sf"/>
</dbReference>
<feature type="domain" description="Response regulatory" evidence="8">
    <location>
        <begin position="15"/>
        <end position="131"/>
    </location>
</feature>
<dbReference type="SUPFAM" id="SSF52172">
    <property type="entry name" value="CheY-like"/>
    <property type="match status" value="1"/>
</dbReference>
<dbReference type="PANTHER" id="PTHR48111">
    <property type="entry name" value="REGULATOR OF RPOS"/>
    <property type="match status" value="1"/>
</dbReference>
<dbReference type="CDD" id="cd19920">
    <property type="entry name" value="REC_PA4781-like"/>
    <property type="match status" value="1"/>
</dbReference>
<organism evidence="9 10">
    <name type="scientific">Ricinus communis</name>
    <name type="common">Castor bean</name>
    <dbReference type="NCBI Taxonomy" id="3988"/>
    <lineage>
        <taxon>Eukaryota</taxon>
        <taxon>Viridiplantae</taxon>
        <taxon>Streptophyta</taxon>
        <taxon>Embryophyta</taxon>
        <taxon>Tracheophyta</taxon>
        <taxon>Spermatophyta</taxon>
        <taxon>Magnoliopsida</taxon>
        <taxon>eudicotyledons</taxon>
        <taxon>Gunneridae</taxon>
        <taxon>Pentapetalae</taxon>
        <taxon>rosids</taxon>
        <taxon>fabids</taxon>
        <taxon>Malpighiales</taxon>
        <taxon>Euphorbiaceae</taxon>
        <taxon>Acalyphoideae</taxon>
        <taxon>Acalypheae</taxon>
        <taxon>Ricinus</taxon>
    </lineage>
</organism>
<keyword evidence="1 6" id="KW-0597">Phosphoprotein</keyword>
<evidence type="ECO:0000256" key="2">
    <source>
        <dbReference type="ARBA" id="ARBA00023012"/>
    </source>
</evidence>
<dbReference type="InterPro" id="IPR039420">
    <property type="entry name" value="WalR-like"/>
</dbReference>
<evidence type="ECO:0000256" key="3">
    <source>
        <dbReference type="ARBA" id="ARBA00023015"/>
    </source>
</evidence>
<gene>
    <name evidence="9" type="ORF">RCOM_1931120</name>
</gene>
<feature type="domain" description="HTH araC/xylS-type" evidence="7">
    <location>
        <begin position="160"/>
        <end position="258"/>
    </location>
</feature>
<evidence type="ECO:0000256" key="6">
    <source>
        <dbReference type="PROSITE-ProRule" id="PRU00169"/>
    </source>
</evidence>
<dbReference type="GO" id="GO:0016301">
    <property type="term" value="F:kinase activity"/>
    <property type="evidence" value="ECO:0007669"/>
    <property type="project" value="UniProtKB-KW"/>
</dbReference>
<evidence type="ECO:0000259" key="7">
    <source>
        <dbReference type="PROSITE" id="PS01124"/>
    </source>
</evidence>
<keyword evidence="4" id="KW-0238">DNA-binding</keyword>
<dbReference type="GO" id="GO:0032993">
    <property type="term" value="C:protein-DNA complex"/>
    <property type="evidence" value="ECO:0000318"/>
    <property type="project" value="GO_Central"/>
</dbReference>
<dbReference type="InterPro" id="IPR018060">
    <property type="entry name" value="HTH_AraC"/>
</dbReference>
<evidence type="ECO:0000313" key="10">
    <source>
        <dbReference type="Proteomes" id="UP000008311"/>
    </source>
</evidence>
<reference evidence="10" key="1">
    <citation type="journal article" date="2010" name="Nat. Biotechnol.">
        <title>Draft genome sequence of the oilseed species Ricinus communis.</title>
        <authorList>
            <person name="Chan A.P."/>
            <person name="Crabtree J."/>
            <person name="Zhao Q."/>
            <person name="Lorenzi H."/>
            <person name="Orvis J."/>
            <person name="Puiu D."/>
            <person name="Melake-Berhan A."/>
            <person name="Jones K.M."/>
            <person name="Redman J."/>
            <person name="Chen G."/>
            <person name="Cahoon E.B."/>
            <person name="Gedil M."/>
            <person name="Stanke M."/>
            <person name="Haas B.J."/>
            <person name="Wortman J.R."/>
            <person name="Fraser-Liggett C.M."/>
            <person name="Ravel J."/>
            <person name="Rabinowicz P.D."/>
        </authorList>
    </citation>
    <scope>NUCLEOTIDE SEQUENCE [LARGE SCALE GENOMIC DNA]</scope>
    <source>
        <strain evidence="10">cv. Hale</strain>
    </source>
</reference>
<dbReference type="Pfam" id="PF12833">
    <property type="entry name" value="HTH_18"/>
    <property type="match status" value="1"/>
</dbReference>
<protein>
    <submittedName>
        <fullName evidence="9">Sensory transduction histidine kinase, putative</fullName>
    </submittedName>
</protein>
<evidence type="ECO:0000313" key="9">
    <source>
        <dbReference type="EMBL" id="EEF25440.1"/>
    </source>
</evidence>
<keyword evidence="5" id="KW-0804">Transcription</keyword>
<dbReference type="GO" id="GO:0006355">
    <property type="term" value="P:regulation of DNA-templated transcription"/>
    <property type="evidence" value="ECO:0000318"/>
    <property type="project" value="GO_Central"/>
</dbReference>
<keyword evidence="3" id="KW-0805">Transcription regulation</keyword>
<dbReference type="InterPro" id="IPR011006">
    <property type="entry name" value="CheY-like_superfamily"/>
</dbReference>
<dbReference type="EMBL" id="EQ979697">
    <property type="protein sequence ID" value="EEF25440.1"/>
    <property type="molecule type" value="Genomic_DNA"/>
</dbReference>
<evidence type="ECO:0000259" key="8">
    <source>
        <dbReference type="PROSITE" id="PS50110"/>
    </source>
</evidence>
<dbReference type="InterPro" id="IPR018062">
    <property type="entry name" value="HTH_AraC-typ_CS"/>
</dbReference>
<keyword evidence="10" id="KW-1185">Reference proteome</keyword>
<dbReference type="InParanoid" id="B9TFC4"/>